<dbReference type="CDD" id="cd14473">
    <property type="entry name" value="FERM_B-lobe"/>
    <property type="match status" value="1"/>
</dbReference>
<evidence type="ECO:0000256" key="3">
    <source>
        <dbReference type="ARBA" id="ARBA00022490"/>
    </source>
</evidence>
<dbReference type="SUPFAM" id="SSF52799">
    <property type="entry name" value="(Phosphotyrosine protein) phosphatases II"/>
    <property type="match status" value="1"/>
</dbReference>
<reference evidence="10 11" key="1">
    <citation type="journal article" date="2008" name="Nature">
        <title>The Trichoplax genome and the nature of placozoans.</title>
        <authorList>
            <person name="Srivastava M."/>
            <person name="Begovic E."/>
            <person name="Chapman J."/>
            <person name="Putnam N.H."/>
            <person name="Hellsten U."/>
            <person name="Kawashima T."/>
            <person name="Kuo A."/>
            <person name="Mitros T."/>
            <person name="Salamov A."/>
            <person name="Carpenter M.L."/>
            <person name="Signorovitch A.Y."/>
            <person name="Moreno M.A."/>
            <person name="Kamm K."/>
            <person name="Grimwood J."/>
            <person name="Schmutz J."/>
            <person name="Shapiro H."/>
            <person name="Grigoriev I.V."/>
            <person name="Buss L.W."/>
            <person name="Schierwater B."/>
            <person name="Dellaporta S.L."/>
            <person name="Rokhsar D.S."/>
        </authorList>
    </citation>
    <scope>NUCLEOTIDE SEQUENCE [LARGE SCALE GENOMIC DNA]</scope>
    <source>
        <strain evidence="10 11">Grell-BS-1999</strain>
    </source>
</reference>
<dbReference type="PROSITE" id="PS50056">
    <property type="entry name" value="TYR_PHOSPHATASE_2"/>
    <property type="match status" value="1"/>
</dbReference>
<evidence type="ECO:0000259" key="9">
    <source>
        <dbReference type="PROSITE" id="PS50057"/>
    </source>
</evidence>
<dbReference type="PROSITE" id="PS50055">
    <property type="entry name" value="TYR_PHOSPHATASE_PTP"/>
    <property type="match status" value="1"/>
</dbReference>
<evidence type="ECO:0000256" key="6">
    <source>
        <dbReference type="SAM" id="MobiDB-lite"/>
    </source>
</evidence>
<dbReference type="PANTHER" id="PTHR45706:SF1">
    <property type="entry name" value="PEZ, ISOFORM A"/>
    <property type="match status" value="1"/>
</dbReference>
<keyword evidence="3" id="KW-0963">Cytoplasm</keyword>
<dbReference type="InterPro" id="IPR000387">
    <property type="entry name" value="Tyr_Pase_dom"/>
</dbReference>
<dbReference type="SUPFAM" id="SSF47031">
    <property type="entry name" value="Second domain of FERM"/>
    <property type="match status" value="1"/>
</dbReference>
<feature type="domain" description="FERM" evidence="9">
    <location>
        <begin position="1"/>
        <end position="267"/>
    </location>
</feature>
<dbReference type="PROSITE" id="PS50057">
    <property type="entry name" value="FERM_3"/>
    <property type="match status" value="1"/>
</dbReference>
<dbReference type="PRINTS" id="PR00935">
    <property type="entry name" value="BAND41"/>
</dbReference>
<dbReference type="PRINTS" id="PR00700">
    <property type="entry name" value="PRTYPHPHTASE"/>
</dbReference>
<evidence type="ECO:0000259" key="8">
    <source>
        <dbReference type="PROSITE" id="PS50056"/>
    </source>
</evidence>
<dbReference type="Proteomes" id="UP000009022">
    <property type="component" value="Unassembled WGS sequence"/>
</dbReference>
<dbReference type="InterPro" id="IPR000242">
    <property type="entry name" value="PTP_cat"/>
</dbReference>
<dbReference type="HOGENOM" id="CLU_006456_1_0_1"/>
<dbReference type="SMART" id="SM00295">
    <property type="entry name" value="B41"/>
    <property type="match status" value="1"/>
</dbReference>
<dbReference type="OMA" id="FXQTQTV"/>
<proteinExistence type="inferred from homology"/>
<feature type="compositionally biased region" description="Basic and acidic residues" evidence="6">
    <location>
        <begin position="294"/>
        <end position="337"/>
    </location>
</feature>
<feature type="domain" description="Tyrosine-protein phosphatase" evidence="7">
    <location>
        <begin position="476"/>
        <end position="743"/>
    </location>
</feature>
<dbReference type="SMART" id="SM00404">
    <property type="entry name" value="PTPc_motif"/>
    <property type="match status" value="1"/>
</dbReference>
<dbReference type="Pfam" id="PF00373">
    <property type="entry name" value="FERM_M"/>
    <property type="match status" value="1"/>
</dbReference>
<evidence type="ECO:0000256" key="2">
    <source>
        <dbReference type="ARBA" id="ARBA00009649"/>
    </source>
</evidence>
<dbReference type="FunCoup" id="B3SCC0">
    <property type="interactions" value="652"/>
</dbReference>
<dbReference type="AlphaFoldDB" id="B3SCC0"/>
<sequence length="766" mass="88933">MAISLRLSYSKEANYVRMVFNMEYFGLKIVTDNDEERWLSKEANVKEQLQSIESDSSPIIKFGLQYYAIDINSITSEITKYYMYLQLKEDILEQKILCDRDQISQLAVYILQAEMGNIKSPEAATKHLLQYNILPSIYLRAENFPTIVEEIIDAYTNCRGKSQAWAEEQFINIAQRSQGYGYEYFKESRMNGYISVHFQGITIKRDNVPPVFFSWEEVSCFESSANVFTIFSQSRNINASCEMPNCTEAEYVLRRCQSFQKFQMNVKVKKRDRLLSNARAKDKRKSTLTLASTDEMKQREEALRKFKQMKLRDRPIEPIPPRIKDKKPPALPPRDKSAAPPPLPPRRPAGQLPNRAYSASEGTRKDHSAPPKLPPRVNLDRHRHAIENNTSADNDYEEENQFRSRYNSAPPAVVRPPKPLPTSGTDQDYITSPIYQINDPVSSPSMRRYRSKIFVKSASREEQLESLETALETDSVDQEYHDIEMRPDGVVIASRLPENLPRNRFNDVHCYDETRVVLNPRNNMESNDYVNASYVTMEVGDKVLRYIAAQAPLQNTVEDFWQMIWEQQVALIVMVTAEQENSTNKCFTYWPDMAIGSTEYFEPYSVSSKTFHAASAYVIRTFAVENTAIGQSRIIYHIQFVGWPDHGVPDHVDKFLEFYNKMNAIRNRIYQATDQFEPPTLVHCSAGVGRTGVVMLADLMIAYIKNQWELNIPAVLAKMRKQRMYLVQTYQQYEFVYLSLIQYIKRYDTRKSLRKDTFDEDMDMMI</sequence>
<dbReference type="PROSITE" id="PS00383">
    <property type="entry name" value="TYR_PHOSPHATASE_1"/>
    <property type="match status" value="1"/>
</dbReference>
<dbReference type="InterPro" id="IPR019749">
    <property type="entry name" value="Band_41_domain"/>
</dbReference>
<organism evidence="10 11">
    <name type="scientific">Trichoplax adhaerens</name>
    <name type="common">Trichoplax reptans</name>
    <dbReference type="NCBI Taxonomy" id="10228"/>
    <lineage>
        <taxon>Eukaryota</taxon>
        <taxon>Metazoa</taxon>
        <taxon>Placozoa</taxon>
        <taxon>Uniplacotomia</taxon>
        <taxon>Trichoplacea</taxon>
        <taxon>Trichoplacidae</taxon>
        <taxon>Trichoplax</taxon>
    </lineage>
</organism>
<dbReference type="PhylomeDB" id="B3SCC0"/>
<dbReference type="STRING" id="10228.B3SCC0"/>
<evidence type="ECO:0000313" key="11">
    <source>
        <dbReference type="Proteomes" id="UP000009022"/>
    </source>
</evidence>
<dbReference type="GeneID" id="6759088"/>
<keyword evidence="4" id="KW-0378">Hydrolase</keyword>
<dbReference type="InterPro" id="IPR035963">
    <property type="entry name" value="FERM_2"/>
</dbReference>
<dbReference type="InParanoid" id="B3SCC0"/>
<dbReference type="Gene3D" id="3.90.190.10">
    <property type="entry name" value="Protein tyrosine phosphatase superfamily"/>
    <property type="match status" value="1"/>
</dbReference>
<gene>
    <name evidence="10" type="ORF">TRIADDRAFT_61918</name>
</gene>
<evidence type="ECO:0000256" key="5">
    <source>
        <dbReference type="ARBA" id="ARBA00023212"/>
    </source>
</evidence>
<evidence type="ECO:0000256" key="1">
    <source>
        <dbReference type="ARBA" id="ARBA00004245"/>
    </source>
</evidence>
<dbReference type="PANTHER" id="PTHR45706">
    <property type="entry name" value="TYROSINE-PROTEIN PHOSPHATASE"/>
    <property type="match status" value="1"/>
</dbReference>
<evidence type="ECO:0000259" key="7">
    <source>
        <dbReference type="PROSITE" id="PS50055"/>
    </source>
</evidence>
<dbReference type="RefSeq" id="XP_002117889.1">
    <property type="nucleotide sequence ID" value="XM_002117853.1"/>
</dbReference>
<dbReference type="CTD" id="6759088"/>
<comment type="similarity">
    <text evidence="2">Belongs to the protein-tyrosine phosphatase family. Non-receptor class subfamily.</text>
</comment>
<evidence type="ECO:0008006" key="12">
    <source>
        <dbReference type="Google" id="ProtNLM"/>
    </source>
</evidence>
<name>B3SCC0_TRIAD</name>
<dbReference type="eggNOG" id="KOG0792">
    <property type="taxonomic scope" value="Eukaryota"/>
</dbReference>
<dbReference type="Gene3D" id="1.20.80.10">
    <property type="match status" value="1"/>
</dbReference>
<keyword evidence="11" id="KW-1185">Reference proteome</keyword>
<dbReference type="InterPro" id="IPR019748">
    <property type="entry name" value="FERM_central"/>
</dbReference>
<feature type="region of interest" description="Disordered" evidence="6">
    <location>
        <begin position="276"/>
        <end position="381"/>
    </location>
</feature>
<dbReference type="GO" id="GO:0004725">
    <property type="term" value="F:protein tyrosine phosphatase activity"/>
    <property type="evidence" value="ECO:0000318"/>
    <property type="project" value="GO_Central"/>
</dbReference>
<dbReference type="CDD" id="cd14540">
    <property type="entry name" value="PTPc-N21_14"/>
    <property type="match status" value="1"/>
</dbReference>
<dbReference type="EMBL" id="DS985269">
    <property type="protein sequence ID" value="EDV19651.1"/>
    <property type="molecule type" value="Genomic_DNA"/>
</dbReference>
<feature type="domain" description="Tyrosine specific protein phosphatases" evidence="8">
    <location>
        <begin position="656"/>
        <end position="734"/>
    </location>
</feature>
<dbReference type="SMART" id="SM00194">
    <property type="entry name" value="PTPc"/>
    <property type="match status" value="1"/>
</dbReference>
<comment type="subcellular location">
    <subcellularLocation>
        <location evidence="1">Cytoplasm</location>
        <location evidence="1">Cytoskeleton</location>
    </subcellularLocation>
</comment>
<dbReference type="InterPro" id="IPR016130">
    <property type="entry name" value="Tyr_Pase_AS"/>
</dbReference>
<dbReference type="InterPro" id="IPR003595">
    <property type="entry name" value="Tyr_Pase_cat"/>
</dbReference>
<evidence type="ECO:0000256" key="4">
    <source>
        <dbReference type="ARBA" id="ARBA00022801"/>
    </source>
</evidence>
<dbReference type="Pfam" id="PF00102">
    <property type="entry name" value="Y_phosphatase"/>
    <property type="match status" value="1"/>
</dbReference>
<dbReference type="OrthoDB" id="5854685at2759"/>
<dbReference type="SUPFAM" id="SSF50729">
    <property type="entry name" value="PH domain-like"/>
    <property type="match status" value="1"/>
</dbReference>
<accession>B3SCC0</accession>
<dbReference type="KEGG" id="tad:TRIADDRAFT_61918"/>
<dbReference type="InterPro" id="IPR014352">
    <property type="entry name" value="FERM/acyl-CoA-bd_prot_sf"/>
</dbReference>
<dbReference type="InterPro" id="IPR029021">
    <property type="entry name" value="Prot-tyrosine_phosphatase-like"/>
</dbReference>
<feature type="region of interest" description="Disordered" evidence="6">
    <location>
        <begin position="408"/>
        <end position="430"/>
    </location>
</feature>
<dbReference type="GO" id="GO:0005856">
    <property type="term" value="C:cytoskeleton"/>
    <property type="evidence" value="ECO:0007669"/>
    <property type="project" value="UniProtKB-SubCell"/>
</dbReference>
<protein>
    <recommendedName>
        <fullName evidence="12">Protein-tyrosine-phosphatase</fullName>
    </recommendedName>
</protein>
<evidence type="ECO:0000313" key="10">
    <source>
        <dbReference type="EMBL" id="EDV19651.1"/>
    </source>
</evidence>
<dbReference type="InterPro" id="IPR000299">
    <property type="entry name" value="FERM_domain"/>
</dbReference>
<keyword evidence="5" id="KW-0206">Cytoskeleton</keyword>